<organism evidence="2 3">
    <name type="scientific">Frankliniella fusca</name>
    <dbReference type="NCBI Taxonomy" id="407009"/>
    <lineage>
        <taxon>Eukaryota</taxon>
        <taxon>Metazoa</taxon>
        <taxon>Ecdysozoa</taxon>
        <taxon>Arthropoda</taxon>
        <taxon>Hexapoda</taxon>
        <taxon>Insecta</taxon>
        <taxon>Pterygota</taxon>
        <taxon>Neoptera</taxon>
        <taxon>Paraneoptera</taxon>
        <taxon>Thysanoptera</taxon>
        <taxon>Terebrantia</taxon>
        <taxon>Thripoidea</taxon>
        <taxon>Thripidae</taxon>
        <taxon>Frankliniella</taxon>
    </lineage>
</organism>
<feature type="compositionally biased region" description="Polar residues" evidence="1">
    <location>
        <begin position="187"/>
        <end position="207"/>
    </location>
</feature>
<keyword evidence="3" id="KW-1185">Reference proteome</keyword>
<feature type="compositionally biased region" description="Basic and acidic residues" evidence="1">
    <location>
        <begin position="645"/>
        <end position="655"/>
    </location>
</feature>
<feature type="region of interest" description="Disordered" evidence="1">
    <location>
        <begin position="614"/>
        <end position="655"/>
    </location>
</feature>
<name>A0AAE1HNA0_9NEOP</name>
<reference evidence="2" key="1">
    <citation type="submission" date="2021-07" db="EMBL/GenBank/DDBJ databases">
        <authorList>
            <person name="Catto M.A."/>
            <person name="Jacobson A."/>
            <person name="Kennedy G."/>
            <person name="Labadie P."/>
            <person name="Hunt B.G."/>
            <person name="Srinivasan R."/>
        </authorList>
    </citation>
    <scope>NUCLEOTIDE SEQUENCE</scope>
    <source>
        <strain evidence="2">PL_HMW_Pooled</strain>
        <tissue evidence="2">Head</tissue>
    </source>
</reference>
<evidence type="ECO:0000313" key="2">
    <source>
        <dbReference type="EMBL" id="KAK3924359.1"/>
    </source>
</evidence>
<feature type="compositionally biased region" description="Basic and acidic residues" evidence="1">
    <location>
        <begin position="461"/>
        <end position="476"/>
    </location>
</feature>
<comment type="caution">
    <text evidence="2">The sequence shown here is derived from an EMBL/GenBank/DDBJ whole genome shotgun (WGS) entry which is preliminary data.</text>
</comment>
<feature type="region of interest" description="Disordered" evidence="1">
    <location>
        <begin position="154"/>
        <end position="244"/>
    </location>
</feature>
<reference evidence="2" key="2">
    <citation type="journal article" date="2023" name="BMC Genomics">
        <title>Pest status, molecular evolution, and epigenetic factors derived from the genome assembly of Frankliniella fusca, a thysanopteran phytovirus vector.</title>
        <authorList>
            <person name="Catto M.A."/>
            <person name="Labadie P.E."/>
            <person name="Jacobson A.L."/>
            <person name="Kennedy G.G."/>
            <person name="Srinivasan R."/>
            <person name="Hunt B.G."/>
        </authorList>
    </citation>
    <scope>NUCLEOTIDE SEQUENCE</scope>
    <source>
        <strain evidence="2">PL_HMW_Pooled</strain>
    </source>
</reference>
<feature type="compositionally biased region" description="Acidic residues" evidence="1">
    <location>
        <begin position="512"/>
        <end position="526"/>
    </location>
</feature>
<evidence type="ECO:0000256" key="1">
    <source>
        <dbReference type="SAM" id="MobiDB-lite"/>
    </source>
</evidence>
<feature type="region of interest" description="Disordered" evidence="1">
    <location>
        <begin position="498"/>
        <end position="599"/>
    </location>
</feature>
<protein>
    <submittedName>
        <fullName evidence="2">Uncharacterized protein</fullName>
    </submittedName>
</protein>
<accession>A0AAE1HNA0</accession>
<sequence length="655" mass="73533">MASSDTLDDDDVYWVLARRLCDSHWVKLKSNGLYVTTFDKMYWPFAPENPEDFDITTEYGVITKDSMFLHYILLMSALESEIDEALESGKDAFGKRILNPKRLRNRRSEPSVVPLVQFTRSSEIEGAKATMKSTEASKLAAEDAHNNVILQESLKKKKTAGNSNDKKHQNNSKPSSKPEGSKDGKSANKSQSNGKGNASKESTQNRPKSIEKNGDAKQTVGKASNSKKGVNGNDGSSATETTEVQRLKELVEKMRKEKEEAELKLQQTIESQASQKSVTKEDLKTLASQLSKQIMSKVQSLAIPSAAGNSGGVELNLLKNAVNPDESAPDDVGSDEVGVVNSQLLNETVNAQIFMGSERPLKRCDVVSVQRNFFKFPSRVKQLVNLLWGQDNVHKYYSTSDDNDNKLVISKDAVTCITNILLIMKWTSTDKPARGISEKTVKREIGKYTSEQRTMLKNKAKSAEEREARKKRIIENKRKRKGKKKMYRILNGRRVKLDTEDSELNNNSDDNSSVEEDKGSDEESNDEAGNISVEINSQESENEENRSEDEIVCRAEESFEANFEKESDDEIEVESRGQIPEFDDKFVTKSRSRRRPPGFTEDIMWSAEMELLEHQQVQPPLKKKKFQGRNMLDDSDDEDSGPGPENDHSDGSNTE</sequence>
<evidence type="ECO:0000313" key="3">
    <source>
        <dbReference type="Proteomes" id="UP001219518"/>
    </source>
</evidence>
<feature type="compositionally biased region" description="Polar residues" evidence="1">
    <location>
        <begin position="221"/>
        <end position="242"/>
    </location>
</feature>
<dbReference type="EMBL" id="JAHWGI010001182">
    <property type="protein sequence ID" value="KAK3924359.1"/>
    <property type="molecule type" value="Genomic_DNA"/>
</dbReference>
<gene>
    <name evidence="2" type="ORF">KUF71_012310</name>
</gene>
<feature type="region of interest" description="Disordered" evidence="1">
    <location>
        <begin position="449"/>
        <end position="485"/>
    </location>
</feature>
<feature type="compositionally biased region" description="Low complexity" evidence="1">
    <location>
        <begin position="530"/>
        <end position="539"/>
    </location>
</feature>
<proteinExistence type="predicted"/>
<dbReference type="AlphaFoldDB" id="A0AAE1HNA0"/>
<dbReference type="Proteomes" id="UP001219518">
    <property type="component" value="Unassembled WGS sequence"/>
</dbReference>
<feature type="compositionally biased region" description="Basic and acidic residues" evidence="1">
    <location>
        <begin position="543"/>
        <end position="565"/>
    </location>
</feature>